<evidence type="ECO:0000256" key="1">
    <source>
        <dbReference type="SAM" id="MobiDB-lite"/>
    </source>
</evidence>
<feature type="transmembrane region" description="Helical" evidence="2">
    <location>
        <begin position="448"/>
        <end position="466"/>
    </location>
</feature>
<feature type="domain" description="Aminotransferase-like plant mobile" evidence="3">
    <location>
        <begin position="84"/>
        <end position="239"/>
    </location>
</feature>
<feature type="compositionally biased region" description="Acidic residues" evidence="1">
    <location>
        <begin position="420"/>
        <end position="441"/>
    </location>
</feature>
<sequence length="518" mass="60063">MHVVGLPASDISLSAFTPNLQTPFFFFIPLVVAVFVEEIRKMPKKYKIKDVDRSEFHIRHYLNHSDYELRMLTCNHSLPPDRYDDRVEEWRNWERGDRRYRYLTLSHFRKAFDELQEGQFVWYAYSVDRVDPNIIPPEIYMQSIVWSATVPLVSFECIEWHATDRIRQQFSLVQGVPCQEQNLDKAHGEVLTGPKNLNWATAPSHSYWVMMWTNRYNHVLSEVPMPSQYPLEYYMNWYRSKFGDRLYLSNLVVKENDDNEEMEEGSQDADDDNEEQEPLSPPPPPPNPIPQDQPQSSGQYVPQTQFTTSYPMHQQYWGMPQFETGEGGSFSQLLGFMAADAGHSQYRSQPDFMAGRYSLDARLPCHTSSVASGGFVSVDSSRSEGGRGVLNSQNPNRVSMVPLEEDANTLREDTNAYLVDEPDDEDDAEEDDIEEFDDDEESRNDGNIIVYFALHVLLVTHLVFIIRHCDTPDDKAKGYNLRIDPPRRSTNRYTPSVFKKAAKKCKNFVKDVKWATRK</sequence>
<organism evidence="4 5">
    <name type="scientific">Arachis hypogaea</name>
    <name type="common">Peanut</name>
    <dbReference type="NCBI Taxonomy" id="3818"/>
    <lineage>
        <taxon>Eukaryota</taxon>
        <taxon>Viridiplantae</taxon>
        <taxon>Streptophyta</taxon>
        <taxon>Embryophyta</taxon>
        <taxon>Tracheophyta</taxon>
        <taxon>Spermatophyta</taxon>
        <taxon>Magnoliopsida</taxon>
        <taxon>eudicotyledons</taxon>
        <taxon>Gunneridae</taxon>
        <taxon>Pentapetalae</taxon>
        <taxon>rosids</taxon>
        <taxon>fabids</taxon>
        <taxon>Fabales</taxon>
        <taxon>Fabaceae</taxon>
        <taxon>Papilionoideae</taxon>
        <taxon>50 kb inversion clade</taxon>
        <taxon>dalbergioids sensu lato</taxon>
        <taxon>Dalbergieae</taxon>
        <taxon>Pterocarpus clade</taxon>
        <taxon>Arachis</taxon>
    </lineage>
</organism>
<proteinExistence type="predicted"/>
<evidence type="ECO:0000313" key="4">
    <source>
        <dbReference type="EMBL" id="RYR57275.1"/>
    </source>
</evidence>
<evidence type="ECO:0000256" key="2">
    <source>
        <dbReference type="SAM" id="Phobius"/>
    </source>
</evidence>
<feature type="transmembrane region" description="Helical" evidence="2">
    <location>
        <begin position="20"/>
        <end position="39"/>
    </location>
</feature>
<feature type="region of interest" description="Disordered" evidence="1">
    <location>
        <begin position="414"/>
        <end position="441"/>
    </location>
</feature>
<dbReference type="InterPro" id="IPR019557">
    <property type="entry name" value="AminoTfrase-like_pln_mobile"/>
</dbReference>
<keyword evidence="2" id="KW-0812">Transmembrane</keyword>
<dbReference type="InterPro" id="IPR044824">
    <property type="entry name" value="MAIN-like"/>
</dbReference>
<dbReference type="AlphaFoldDB" id="A0A445D292"/>
<protein>
    <recommendedName>
        <fullName evidence="3">Aminotransferase-like plant mobile domain-containing protein</fullName>
    </recommendedName>
</protein>
<feature type="compositionally biased region" description="Pro residues" evidence="1">
    <location>
        <begin position="279"/>
        <end position="291"/>
    </location>
</feature>
<accession>A0A445D292</accession>
<dbReference type="PANTHER" id="PTHR46033">
    <property type="entry name" value="PROTEIN MAIN-LIKE 2"/>
    <property type="match status" value="1"/>
</dbReference>
<name>A0A445D292_ARAHY</name>
<keyword evidence="2" id="KW-1133">Transmembrane helix</keyword>
<keyword evidence="5" id="KW-1185">Reference proteome</keyword>
<feature type="region of interest" description="Disordered" evidence="1">
    <location>
        <begin position="256"/>
        <end position="302"/>
    </location>
</feature>
<feature type="compositionally biased region" description="Acidic residues" evidence="1">
    <location>
        <begin position="257"/>
        <end position="277"/>
    </location>
</feature>
<gene>
    <name evidence="4" type="ORF">Ahy_A05g022998</name>
</gene>
<keyword evidence="2" id="KW-0472">Membrane</keyword>
<dbReference type="GO" id="GO:0010073">
    <property type="term" value="P:meristem maintenance"/>
    <property type="evidence" value="ECO:0007669"/>
    <property type="project" value="InterPro"/>
</dbReference>
<evidence type="ECO:0000313" key="5">
    <source>
        <dbReference type="Proteomes" id="UP000289738"/>
    </source>
</evidence>
<comment type="caution">
    <text evidence="4">The sequence shown here is derived from an EMBL/GenBank/DDBJ whole genome shotgun (WGS) entry which is preliminary data.</text>
</comment>
<evidence type="ECO:0000259" key="3">
    <source>
        <dbReference type="Pfam" id="PF10536"/>
    </source>
</evidence>
<dbReference type="PANTHER" id="PTHR46033:SF8">
    <property type="entry name" value="PROTEIN MAINTENANCE OF MERISTEMS-LIKE"/>
    <property type="match status" value="1"/>
</dbReference>
<dbReference type="EMBL" id="SDMP01000005">
    <property type="protein sequence ID" value="RYR57275.1"/>
    <property type="molecule type" value="Genomic_DNA"/>
</dbReference>
<reference evidence="4 5" key="1">
    <citation type="submission" date="2019-01" db="EMBL/GenBank/DDBJ databases">
        <title>Sequencing of cultivated peanut Arachis hypogaea provides insights into genome evolution and oil improvement.</title>
        <authorList>
            <person name="Chen X."/>
        </authorList>
    </citation>
    <scope>NUCLEOTIDE SEQUENCE [LARGE SCALE GENOMIC DNA]</scope>
    <source>
        <strain evidence="5">cv. Fuhuasheng</strain>
        <tissue evidence="4">Leaves</tissue>
    </source>
</reference>
<dbReference type="Proteomes" id="UP000289738">
    <property type="component" value="Chromosome A05"/>
</dbReference>
<dbReference type="Pfam" id="PF10536">
    <property type="entry name" value="PMD"/>
    <property type="match status" value="1"/>
</dbReference>